<dbReference type="EMBL" id="ASRX01000020">
    <property type="protein sequence ID" value="EYF05790.1"/>
    <property type="molecule type" value="Genomic_DNA"/>
</dbReference>
<dbReference type="Pfam" id="PF08386">
    <property type="entry name" value="Abhydrolase_4"/>
    <property type="match status" value="1"/>
</dbReference>
<dbReference type="InterPro" id="IPR029058">
    <property type="entry name" value="AB_hydrolase_fold"/>
</dbReference>
<evidence type="ECO:0000313" key="4">
    <source>
        <dbReference type="Proteomes" id="UP000019678"/>
    </source>
</evidence>
<dbReference type="eggNOG" id="COG2267">
    <property type="taxonomic scope" value="Bacteria"/>
</dbReference>
<dbReference type="Pfam" id="PF00561">
    <property type="entry name" value="Abhydrolase_1"/>
    <property type="match status" value="1"/>
</dbReference>
<dbReference type="Proteomes" id="UP000019678">
    <property type="component" value="Unassembled WGS sequence"/>
</dbReference>
<feature type="domain" description="Peptidase S33 tripeptidyl aminopeptidase-like C-terminal" evidence="2">
    <location>
        <begin position="406"/>
        <end position="497"/>
    </location>
</feature>
<comment type="caution">
    <text evidence="3">The sequence shown here is derived from an EMBL/GenBank/DDBJ whole genome shotgun (WGS) entry which is preliminary data.</text>
</comment>
<name>A0A017TAC8_9BACT</name>
<organism evidence="3 4">
    <name type="scientific">Chondromyces apiculatus DSM 436</name>
    <dbReference type="NCBI Taxonomy" id="1192034"/>
    <lineage>
        <taxon>Bacteria</taxon>
        <taxon>Pseudomonadati</taxon>
        <taxon>Myxococcota</taxon>
        <taxon>Polyangia</taxon>
        <taxon>Polyangiales</taxon>
        <taxon>Polyangiaceae</taxon>
        <taxon>Chondromyces</taxon>
    </lineage>
</organism>
<dbReference type="AlphaFoldDB" id="A0A017TAC8"/>
<sequence length="535" mass="56057">MMEMHRAIGRTAAITLGAALIAGCGAEGTQGGDRDAAAGIDVRWEPCSATQGGGGPETSCALVALPLDWEAADGEALTVFVKRVRGAEATRRSLWMLGGEPGSSGAAFEAVVPELLALDPELEIFLVDHRGTGHSTPIGCPGEPFETGAAMGAWQACVVALEETWGERLQHFTTTAAAHDLGALLGATEEAGRSVHVYASSYGTVWAQRYLELFPDQVDGVTLDGMLDARGGLPFRVDAWHDAAGNALLSRCADDAACAARMGDDPRETVETFLAMLDESLCAPLDDGRVNRARMRQVFATMLQDEALRAAIPAVAYRGVRCEPGDVRAIFHAVDQVALMTAEGPERRTVSAALGMHVMLSELALDTPPEPEALEAIQDEAHVSPDRGSLYRALYDAWPRYEGASAPAALTRGATTAVPMLMLQGGLDPQVPLEVGQAIAGRYQGAHQTLVTLDPAVRGLGFGTGGAQAARGEAQACAMSMWLGFLKDPTAPVDASCTRSLSPISFGGSQGLAKTIFGTADLWDNEESAGDSTAP</sequence>
<evidence type="ECO:0000259" key="2">
    <source>
        <dbReference type="Pfam" id="PF08386"/>
    </source>
</evidence>
<dbReference type="InterPro" id="IPR013595">
    <property type="entry name" value="Pept_S33_TAP-like_C"/>
</dbReference>
<evidence type="ECO:0000313" key="3">
    <source>
        <dbReference type="EMBL" id="EYF05790.1"/>
    </source>
</evidence>
<evidence type="ECO:0000259" key="1">
    <source>
        <dbReference type="Pfam" id="PF00561"/>
    </source>
</evidence>
<gene>
    <name evidence="3" type="ORF">CAP_2791</name>
</gene>
<keyword evidence="4" id="KW-1185">Reference proteome</keyword>
<proteinExistence type="predicted"/>
<dbReference type="InterPro" id="IPR000073">
    <property type="entry name" value="AB_hydrolase_1"/>
</dbReference>
<dbReference type="SUPFAM" id="SSF53474">
    <property type="entry name" value="alpha/beta-Hydrolases"/>
    <property type="match status" value="1"/>
</dbReference>
<accession>A0A017TAC8</accession>
<reference evidence="3 4" key="1">
    <citation type="submission" date="2013-05" db="EMBL/GenBank/DDBJ databases">
        <title>Genome assembly of Chondromyces apiculatus DSM 436.</title>
        <authorList>
            <person name="Sharma G."/>
            <person name="Khatri I."/>
            <person name="Kaur C."/>
            <person name="Mayilraj S."/>
            <person name="Subramanian S."/>
        </authorList>
    </citation>
    <scope>NUCLEOTIDE SEQUENCE [LARGE SCALE GENOMIC DNA]</scope>
    <source>
        <strain evidence="3 4">DSM 436</strain>
    </source>
</reference>
<dbReference type="Gene3D" id="3.40.50.1820">
    <property type="entry name" value="alpha/beta hydrolase"/>
    <property type="match status" value="2"/>
</dbReference>
<feature type="domain" description="AB hydrolase-1" evidence="1">
    <location>
        <begin position="97"/>
        <end position="226"/>
    </location>
</feature>
<protein>
    <submittedName>
        <fullName evidence="3">Uncharacterized protein</fullName>
    </submittedName>
</protein>
<dbReference type="PROSITE" id="PS51257">
    <property type="entry name" value="PROKAR_LIPOPROTEIN"/>
    <property type="match status" value="1"/>
</dbReference>
<dbReference type="STRING" id="1192034.CAP_2791"/>